<dbReference type="Pfam" id="PF03235">
    <property type="entry name" value="GmrSD_N"/>
    <property type="match status" value="1"/>
</dbReference>
<evidence type="ECO:0000313" key="3">
    <source>
        <dbReference type="Proteomes" id="UP000078406"/>
    </source>
</evidence>
<evidence type="ECO:0000259" key="1">
    <source>
        <dbReference type="Pfam" id="PF03235"/>
    </source>
</evidence>
<feature type="domain" description="GmrSD restriction endonucleases N-terminal" evidence="1">
    <location>
        <begin position="223"/>
        <end position="359"/>
    </location>
</feature>
<dbReference type="EMBL" id="LLEI02000010">
    <property type="protein sequence ID" value="OAJ96120.1"/>
    <property type="molecule type" value="Genomic_DNA"/>
</dbReference>
<protein>
    <recommendedName>
        <fullName evidence="1">GmrSD restriction endonucleases N-terminal domain-containing protein</fullName>
    </recommendedName>
</protein>
<reference evidence="2 3" key="1">
    <citation type="journal article" date="2016" name="Syst. Appl. Microbiol.">
        <title>Vibrio bivalvicida sp. nov., a novel larval pathogen for bivalve molluscs reared in a hatchery.</title>
        <authorList>
            <person name="Dubert J."/>
            <person name="Romalde J.L."/>
            <person name="Prado S."/>
            <person name="Barja J.L."/>
        </authorList>
    </citation>
    <scope>NUCLEOTIDE SEQUENCE [LARGE SCALE GENOMIC DNA]</scope>
    <source>
        <strain evidence="2 3">605</strain>
    </source>
</reference>
<dbReference type="RefSeq" id="WP_054962667.1">
    <property type="nucleotide sequence ID" value="NZ_LLEI02000010.1"/>
</dbReference>
<organism evidence="2 3">
    <name type="scientific">Vibrio bivalvicida</name>
    <dbReference type="NCBI Taxonomy" id="1276888"/>
    <lineage>
        <taxon>Bacteria</taxon>
        <taxon>Pseudomonadati</taxon>
        <taxon>Pseudomonadota</taxon>
        <taxon>Gammaproteobacteria</taxon>
        <taxon>Vibrionales</taxon>
        <taxon>Vibrionaceae</taxon>
        <taxon>Vibrio</taxon>
        <taxon>Vibrio oreintalis group</taxon>
    </lineage>
</organism>
<gene>
    <name evidence="2" type="ORF">APB76_01035</name>
</gene>
<dbReference type="PANTHER" id="PTHR39639:SF1">
    <property type="entry name" value="DUF262 DOMAIN-CONTAINING PROTEIN"/>
    <property type="match status" value="1"/>
</dbReference>
<dbReference type="PANTHER" id="PTHR39639">
    <property type="entry name" value="CHROMOSOME 16, WHOLE GENOME SHOTGUN SEQUENCE"/>
    <property type="match status" value="1"/>
</dbReference>
<comment type="caution">
    <text evidence="2">The sequence shown here is derived from an EMBL/GenBank/DDBJ whole genome shotgun (WGS) entry which is preliminary data.</text>
</comment>
<proteinExistence type="predicted"/>
<sequence>MDFVVIRLGKDSVDDIKRLDSYKGVLAENSSLIFQCHQVEQAIIDKLAIGNVYCFVYLGSDNSKGIPTSWQKGIRALGKIRSIDGRASFQSEATIHIDLVSIFPRSLTSTDFLEATPKLYREFSQYPVIGLQSSRNNAIQFVKGEEKQDTSSLINAINSLYPRFRLDLAKNASEILDLIDSEEGEPEGYETESDEMVHSFGWGEEYPLNTVLIRTEQRTVKNVVERITNDRFKLDPDFQRAFVWTPSMQSKLIESCLMRIPLPVFYVAEDEDGRIVVVDGLQRLTTFFRFLNDEFPLRGLGIHGKRFSELPIKLQERIEDTQLILYILDEKAPERAKLDIFDRVNGGSPLTRQQMRNCLYNGEGTRFVKKLSELQVFKKVTGGSFDPKTMRDREVINRFLAFSLFEYRSYRGDMDEFLARALKTLNQSGESERIELEKKFTSALENNYRLFSVHSFRKSLFGATSFSSRSVINIALFDVFSFALSTIDLNLVDIDLLKSKLEKLLIDDEFLDSISIGTNSTRKVHTRFSKVMACLDELK</sequence>
<accession>A0A177Y5J0</accession>
<dbReference type="REBASE" id="149308">
    <property type="entry name" value="Vbi605ORF1030P"/>
</dbReference>
<dbReference type="AlphaFoldDB" id="A0A177Y5J0"/>
<evidence type="ECO:0000313" key="2">
    <source>
        <dbReference type="EMBL" id="OAJ96120.1"/>
    </source>
</evidence>
<dbReference type="InterPro" id="IPR004919">
    <property type="entry name" value="GmrSD_N"/>
</dbReference>
<dbReference type="Proteomes" id="UP000078406">
    <property type="component" value="Unassembled WGS sequence"/>
</dbReference>
<name>A0A177Y5J0_9VIBR</name>